<dbReference type="NCBIfam" id="TIGR02532">
    <property type="entry name" value="IV_pilin_GFxxxE"/>
    <property type="match status" value="1"/>
</dbReference>
<keyword evidence="4 6" id="KW-1133">Transmembrane helix</keyword>
<dbReference type="PROSITE" id="PS00409">
    <property type="entry name" value="PROKAR_NTER_METHYL"/>
    <property type="match status" value="1"/>
</dbReference>
<evidence type="ECO:0000256" key="2">
    <source>
        <dbReference type="ARBA" id="ARBA00022481"/>
    </source>
</evidence>
<gene>
    <name evidence="7" type="ORF">SAMN05660297_00359</name>
</gene>
<dbReference type="SUPFAM" id="SSF54523">
    <property type="entry name" value="Pili subunits"/>
    <property type="match status" value="1"/>
</dbReference>
<evidence type="ECO:0000313" key="8">
    <source>
        <dbReference type="Proteomes" id="UP000199568"/>
    </source>
</evidence>
<protein>
    <submittedName>
        <fullName evidence="7">Type IV pilus assembly protein PilA</fullName>
    </submittedName>
</protein>
<evidence type="ECO:0000256" key="3">
    <source>
        <dbReference type="ARBA" id="ARBA00022692"/>
    </source>
</evidence>
<dbReference type="AlphaFoldDB" id="A0A1H9YQT0"/>
<dbReference type="PANTHER" id="PTHR30093">
    <property type="entry name" value="GENERAL SECRETION PATHWAY PROTEIN G"/>
    <property type="match status" value="1"/>
</dbReference>
<evidence type="ECO:0000256" key="6">
    <source>
        <dbReference type="SAM" id="Phobius"/>
    </source>
</evidence>
<proteinExistence type="predicted"/>
<keyword evidence="2" id="KW-0488">Methylation</keyword>
<accession>A0A1H9YQT0</accession>
<dbReference type="GO" id="GO:0016020">
    <property type="term" value="C:membrane"/>
    <property type="evidence" value="ECO:0007669"/>
    <property type="project" value="UniProtKB-SubCell"/>
</dbReference>
<keyword evidence="8" id="KW-1185">Reference proteome</keyword>
<keyword evidence="3 6" id="KW-0812">Transmembrane</keyword>
<sequence length="123" mass="13187">MIQFFTKRLKNRKGFTLIELVVVIGILGALALIAVPRLGSFRDDAEDTANLATARTILSAATIAEANYGSGFTEDELNEYLNDDVSLATSAPTGSTTGWTLVRPDTDGSTMTVYKGTELIDIP</sequence>
<evidence type="ECO:0000256" key="1">
    <source>
        <dbReference type="ARBA" id="ARBA00004167"/>
    </source>
</evidence>
<dbReference type="RefSeq" id="WP_090438380.1">
    <property type="nucleotide sequence ID" value="NZ_FOHU01000001.1"/>
</dbReference>
<name>A0A1H9YQT0_9FIRM</name>
<evidence type="ECO:0000256" key="5">
    <source>
        <dbReference type="ARBA" id="ARBA00023136"/>
    </source>
</evidence>
<reference evidence="7 8" key="1">
    <citation type="submission" date="2016-10" db="EMBL/GenBank/DDBJ databases">
        <authorList>
            <person name="de Groot N.N."/>
        </authorList>
    </citation>
    <scope>NUCLEOTIDE SEQUENCE [LARGE SCALE GENOMIC DNA]</scope>
    <source>
        <strain evidence="7 8">DSM 18979</strain>
    </source>
</reference>
<dbReference type="Proteomes" id="UP000199568">
    <property type="component" value="Unassembled WGS sequence"/>
</dbReference>
<keyword evidence="5 6" id="KW-0472">Membrane</keyword>
<dbReference type="InterPro" id="IPR012902">
    <property type="entry name" value="N_methyl_site"/>
</dbReference>
<evidence type="ECO:0000313" key="7">
    <source>
        <dbReference type="EMBL" id="SES71502.1"/>
    </source>
</evidence>
<dbReference type="PANTHER" id="PTHR30093:SF44">
    <property type="entry name" value="TYPE II SECRETION SYSTEM CORE PROTEIN G"/>
    <property type="match status" value="1"/>
</dbReference>
<dbReference type="InterPro" id="IPR045584">
    <property type="entry name" value="Pilin-like"/>
</dbReference>
<evidence type="ECO:0000256" key="4">
    <source>
        <dbReference type="ARBA" id="ARBA00022989"/>
    </source>
</evidence>
<dbReference type="Pfam" id="PF07963">
    <property type="entry name" value="N_methyl"/>
    <property type="match status" value="1"/>
</dbReference>
<dbReference type="STRING" id="426128.SAMN05660297_00359"/>
<organism evidence="7 8">
    <name type="scientific">Natronincola peptidivorans</name>
    <dbReference type="NCBI Taxonomy" id="426128"/>
    <lineage>
        <taxon>Bacteria</taxon>
        <taxon>Bacillati</taxon>
        <taxon>Bacillota</taxon>
        <taxon>Clostridia</taxon>
        <taxon>Peptostreptococcales</taxon>
        <taxon>Natronincolaceae</taxon>
        <taxon>Natronincola</taxon>
    </lineage>
</organism>
<feature type="transmembrane region" description="Helical" evidence="6">
    <location>
        <begin position="15"/>
        <end position="35"/>
    </location>
</feature>
<comment type="subcellular location">
    <subcellularLocation>
        <location evidence="1">Membrane</location>
        <topology evidence="1">Single-pass membrane protein</topology>
    </subcellularLocation>
</comment>
<dbReference type="OrthoDB" id="1819208at2"/>
<dbReference type="Gene3D" id="3.30.700.10">
    <property type="entry name" value="Glycoprotein, Type 4 Pilin"/>
    <property type="match status" value="1"/>
</dbReference>
<dbReference type="EMBL" id="FOHU01000001">
    <property type="protein sequence ID" value="SES71502.1"/>
    <property type="molecule type" value="Genomic_DNA"/>
</dbReference>